<name>A0A2X3C399_CLOPF</name>
<reference evidence="1 3" key="1">
    <citation type="submission" date="2018-06" db="EMBL/GenBank/DDBJ databases">
        <authorList>
            <consortium name="Pathogen Informatics"/>
            <person name="Doyle S."/>
        </authorList>
    </citation>
    <scope>NUCLEOTIDE SEQUENCE [LARGE SCALE GENOMIC DNA]</scope>
    <source>
        <strain evidence="1 3">NCTC8081</strain>
    </source>
</reference>
<dbReference type="RefSeq" id="WP_164818131.1">
    <property type="nucleotide sequence ID" value="NZ_CABEEO010000004.1"/>
</dbReference>
<accession>A0A2X3C399</accession>
<evidence type="ECO:0000313" key="1">
    <source>
        <dbReference type="EMBL" id="SQC06306.1"/>
    </source>
</evidence>
<evidence type="ECO:0000313" key="3">
    <source>
        <dbReference type="Proteomes" id="UP000250234"/>
    </source>
</evidence>
<sequence length="51" mass="6187">MSVQCKNCVHLELVNKEHNQYCCGATRNKWLTNIKKQRMCQYFIRKSLRKL</sequence>
<dbReference type="EMBL" id="UAWO01000002">
    <property type="protein sequence ID" value="SQC08261.1"/>
    <property type="molecule type" value="Genomic_DNA"/>
</dbReference>
<dbReference type="Proteomes" id="UP000250234">
    <property type="component" value="Unassembled WGS sequence"/>
</dbReference>
<dbReference type="AlphaFoldDB" id="A0A2X3C399"/>
<dbReference type="EMBL" id="UAWO01000002">
    <property type="protein sequence ID" value="SQC06306.1"/>
    <property type="molecule type" value="Genomic_DNA"/>
</dbReference>
<proteinExistence type="predicted"/>
<evidence type="ECO:0000313" key="2">
    <source>
        <dbReference type="EMBL" id="SQC08261.1"/>
    </source>
</evidence>
<protein>
    <submittedName>
        <fullName evidence="1">Uncharacterized protein</fullName>
    </submittedName>
</protein>
<gene>
    <name evidence="1" type="ORF">NCTC8081_00404</name>
    <name evidence="2" type="ORF">NCTC8081_02181</name>
</gene>
<organism evidence="1 3">
    <name type="scientific">Clostridium perfringens</name>
    <dbReference type="NCBI Taxonomy" id="1502"/>
    <lineage>
        <taxon>Bacteria</taxon>
        <taxon>Bacillati</taxon>
        <taxon>Bacillota</taxon>
        <taxon>Clostridia</taxon>
        <taxon>Eubacteriales</taxon>
        <taxon>Clostridiaceae</taxon>
        <taxon>Clostridium</taxon>
    </lineage>
</organism>